<dbReference type="AlphaFoldDB" id="A0A0C3RVP5"/>
<protein>
    <submittedName>
        <fullName evidence="1">Uncharacterized protein</fullName>
    </submittedName>
</protein>
<dbReference type="EMBL" id="KN840544">
    <property type="protein sequence ID" value="KIP05411.1"/>
    <property type="molecule type" value="Genomic_DNA"/>
</dbReference>
<evidence type="ECO:0000313" key="1">
    <source>
        <dbReference type="EMBL" id="KIP05411.1"/>
    </source>
</evidence>
<sequence length="299" mass="33328">MPPPSFMPWNVYASELVRLGYGHPLYYPEPTHLGEVEIGDVGIVQEGRFFRLFNATRETDDPAHARGVPARFVRLLVDDRLRCRLANCLPKGPVCSQSTSRLHVKAALSLGPTPTSVQGSGGKSFTVDRKQGAVAVLNDCGVQEKIMQSCIAFEEYILTHSPSWAEFAQQRGLRLRSQDIVLVSGWIKTTEWALSAYVGDSRSHELSFSIAAGGYASADCAFTVEKSTGTTMAERQGPRPPPSHPRADQCMFLRYYKCGYRTSSLIRRRQPALLEEAEHMYHNNDIFKEVKTAWKNTAS</sequence>
<dbReference type="Proteomes" id="UP000053257">
    <property type="component" value="Unassembled WGS sequence"/>
</dbReference>
<gene>
    <name evidence="1" type="ORF">PHLGIDRAFT_119846</name>
</gene>
<dbReference type="HOGENOM" id="CLU_021108_0_0_1"/>
<keyword evidence="2" id="KW-1185">Reference proteome</keyword>
<proteinExistence type="predicted"/>
<name>A0A0C3RVP5_PHLG1</name>
<organism evidence="1 2">
    <name type="scientific">Phlebiopsis gigantea (strain 11061_1 CR5-6)</name>
    <name type="common">White-rot fungus</name>
    <name type="synonym">Peniophora gigantea</name>
    <dbReference type="NCBI Taxonomy" id="745531"/>
    <lineage>
        <taxon>Eukaryota</taxon>
        <taxon>Fungi</taxon>
        <taxon>Dikarya</taxon>
        <taxon>Basidiomycota</taxon>
        <taxon>Agaricomycotina</taxon>
        <taxon>Agaricomycetes</taxon>
        <taxon>Polyporales</taxon>
        <taxon>Phanerochaetaceae</taxon>
        <taxon>Phlebiopsis</taxon>
    </lineage>
</organism>
<reference evidence="1 2" key="1">
    <citation type="journal article" date="2014" name="PLoS Genet.">
        <title>Analysis of the Phlebiopsis gigantea genome, transcriptome and secretome provides insight into its pioneer colonization strategies of wood.</title>
        <authorList>
            <person name="Hori C."/>
            <person name="Ishida T."/>
            <person name="Igarashi K."/>
            <person name="Samejima M."/>
            <person name="Suzuki H."/>
            <person name="Master E."/>
            <person name="Ferreira P."/>
            <person name="Ruiz-Duenas F.J."/>
            <person name="Held B."/>
            <person name="Canessa P."/>
            <person name="Larrondo L.F."/>
            <person name="Schmoll M."/>
            <person name="Druzhinina I.S."/>
            <person name="Kubicek C.P."/>
            <person name="Gaskell J.A."/>
            <person name="Kersten P."/>
            <person name="St John F."/>
            <person name="Glasner J."/>
            <person name="Sabat G."/>
            <person name="Splinter BonDurant S."/>
            <person name="Syed K."/>
            <person name="Yadav J."/>
            <person name="Mgbeahuruike A.C."/>
            <person name="Kovalchuk A."/>
            <person name="Asiegbu F.O."/>
            <person name="Lackner G."/>
            <person name="Hoffmeister D."/>
            <person name="Rencoret J."/>
            <person name="Gutierrez A."/>
            <person name="Sun H."/>
            <person name="Lindquist E."/>
            <person name="Barry K."/>
            <person name="Riley R."/>
            <person name="Grigoriev I.V."/>
            <person name="Henrissat B."/>
            <person name="Kues U."/>
            <person name="Berka R.M."/>
            <person name="Martinez A.T."/>
            <person name="Covert S.F."/>
            <person name="Blanchette R.A."/>
            <person name="Cullen D."/>
        </authorList>
    </citation>
    <scope>NUCLEOTIDE SEQUENCE [LARGE SCALE GENOMIC DNA]</scope>
    <source>
        <strain evidence="1 2">11061_1 CR5-6</strain>
    </source>
</reference>
<evidence type="ECO:0000313" key="2">
    <source>
        <dbReference type="Proteomes" id="UP000053257"/>
    </source>
</evidence>
<accession>A0A0C3RVP5</accession>
<dbReference type="OrthoDB" id="2804412at2759"/>